<keyword evidence="2" id="KW-0812">Transmembrane</keyword>
<dbReference type="Gene3D" id="1.50.10.20">
    <property type="match status" value="1"/>
</dbReference>
<dbReference type="Pfam" id="PF03663">
    <property type="entry name" value="Glyco_hydro_76"/>
    <property type="match status" value="1"/>
</dbReference>
<keyword evidence="5" id="KW-1185">Reference proteome</keyword>
<reference evidence="4" key="1">
    <citation type="submission" date="2020-05" db="EMBL/GenBank/DDBJ databases">
        <title>Mycena genomes resolve the evolution of fungal bioluminescence.</title>
        <authorList>
            <person name="Tsai I.J."/>
        </authorList>
    </citation>
    <scope>NUCLEOTIDE SEQUENCE</scope>
    <source>
        <strain evidence="4">CCC161011</strain>
    </source>
</reference>
<proteinExistence type="predicted"/>
<dbReference type="Proteomes" id="UP000620124">
    <property type="component" value="Unassembled WGS sequence"/>
</dbReference>
<protein>
    <submittedName>
        <fullName evidence="4">Glycoside hydrolase family 76 protein</fullName>
    </submittedName>
</protein>
<feature type="chain" id="PRO_5034104418" evidence="3">
    <location>
        <begin position="21"/>
        <end position="525"/>
    </location>
</feature>
<evidence type="ECO:0000256" key="2">
    <source>
        <dbReference type="SAM" id="Phobius"/>
    </source>
</evidence>
<dbReference type="GO" id="GO:0005975">
    <property type="term" value="P:carbohydrate metabolic process"/>
    <property type="evidence" value="ECO:0007669"/>
    <property type="project" value="InterPro"/>
</dbReference>
<feature type="transmembrane region" description="Helical" evidence="2">
    <location>
        <begin position="377"/>
        <end position="401"/>
    </location>
</feature>
<dbReference type="SUPFAM" id="SSF48208">
    <property type="entry name" value="Six-hairpin glycosidases"/>
    <property type="match status" value="1"/>
</dbReference>
<sequence>MFLLLSLAIVLLLTRVYVSAQVASSAWNLNISTSTTDRVRLAGAALDVAIDRLSADGLFDDEPYGVAGNLFSQMAQFDIATNQTKYATALAQYLKLQENMDKNFSDPYDLAAGKIAGKNFTLTKVCRNATMVGGTFWDDELKEPSIAGSATGYFLVISALLAEATSDPLYLQAANESAEFIRSQLYNVRDIVQEYVSTDVNTTGCEVLTSTAPTNSGLMIEGLSILWSLTKDASIQNLLSNLLLAVIPNTAWQGDNGIVAVQGGTGDPKTGDLNLLQGLGTVYMRNSINSTLRQYVGDYIAVQFNAVTSLATSSDTNIYGSSWIGPPSANFSGTNQTIALGALISAIGLNDSSSPSSPTISPSASSTAIPSPKAHNLAAILGGTLGGLAVIVLGTTLLWCLRRQRSHPQQGSAHISAQLEPFLTTTLNSSTGQSSRMGRGEKRGEPQDPPTTSVTHLASSHRAGSPTINSSINPEGDLGNVTVENHPASVLPTEHLVRILNQRLQTRQWDTGETPPDYPVSTSGR</sequence>
<dbReference type="OrthoDB" id="3068171at2759"/>
<keyword evidence="4" id="KW-0378">Hydrolase</keyword>
<evidence type="ECO:0000313" key="4">
    <source>
        <dbReference type="EMBL" id="KAF7358052.1"/>
    </source>
</evidence>
<evidence type="ECO:0000256" key="3">
    <source>
        <dbReference type="SAM" id="SignalP"/>
    </source>
</evidence>
<keyword evidence="3" id="KW-0732">Signal</keyword>
<dbReference type="AlphaFoldDB" id="A0A8H6YF65"/>
<dbReference type="GO" id="GO:0016787">
    <property type="term" value="F:hydrolase activity"/>
    <property type="evidence" value="ECO:0007669"/>
    <property type="project" value="UniProtKB-KW"/>
</dbReference>
<feature type="compositionally biased region" description="Polar residues" evidence="1">
    <location>
        <begin position="424"/>
        <end position="436"/>
    </location>
</feature>
<feature type="signal peptide" evidence="3">
    <location>
        <begin position="1"/>
        <end position="20"/>
    </location>
</feature>
<evidence type="ECO:0000313" key="5">
    <source>
        <dbReference type="Proteomes" id="UP000620124"/>
    </source>
</evidence>
<dbReference type="InterPro" id="IPR005198">
    <property type="entry name" value="Glyco_hydro_76"/>
</dbReference>
<dbReference type="InterPro" id="IPR008928">
    <property type="entry name" value="6-hairpin_glycosidase_sf"/>
</dbReference>
<keyword evidence="2" id="KW-0472">Membrane</keyword>
<name>A0A8H6YF65_9AGAR</name>
<dbReference type="EMBL" id="JACAZI010000006">
    <property type="protein sequence ID" value="KAF7358052.1"/>
    <property type="molecule type" value="Genomic_DNA"/>
</dbReference>
<gene>
    <name evidence="4" type="ORF">MVEN_00852500</name>
</gene>
<accession>A0A8H6YF65</accession>
<feature type="region of interest" description="Disordered" evidence="1">
    <location>
        <begin position="424"/>
        <end position="478"/>
    </location>
</feature>
<comment type="caution">
    <text evidence="4">The sequence shown here is derived from an EMBL/GenBank/DDBJ whole genome shotgun (WGS) entry which is preliminary data.</text>
</comment>
<organism evidence="4 5">
    <name type="scientific">Mycena venus</name>
    <dbReference type="NCBI Taxonomy" id="2733690"/>
    <lineage>
        <taxon>Eukaryota</taxon>
        <taxon>Fungi</taxon>
        <taxon>Dikarya</taxon>
        <taxon>Basidiomycota</taxon>
        <taxon>Agaricomycotina</taxon>
        <taxon>Agaricomycetes</taxon>
        <taxon>Agaricomycetidae</taxon>
        <taxon>Agaricales</taxon>
        <taxon>Marasmiineae</taxon>
        <taxon>Mycenaceae</taxon>
        <taxon>Mycena</taxon>
    </lineage>
</organism>
<keyword evidence="2" id="KW-1133">Transmembrane helix</keyword>
<evidence type="ECO:0000256" key="1">
    <source>
        <dbReference type="SAM" id="MobiDB-lite"/>
    </source>
</evidence>